<keyword evidence="6 7" id="KW-0472">Membrane</keyword>
<evidence type="ECO:0000256" key="3">
    <source>
        <dbReference type="ARBA" id="ARBA00022741"/>
    </source>
</evidence>
<evidence type="ECO:0000259" key="8">
    <source>
        <dbReference type="PROSITE" id="PS50893"/>
    </source>
</evidence>
<dbReference type="EMBL" id="JBHSFW010000001">
    <property type="protein sequence ID" value="MFC4617114.1"/>
    <property type="molecule type" value="Genomic_DNA"/>
</dbReference>
<sequence>MKIFVDLWWYFKQEKWKYLSGIVFLIASSFLTMIPPYVVGVIVDAIRTHTLTAARLWEWIGLLVIMGIVYYATGYLWRQMIYGSSVRLSKLLRNRLYDLFTWLSPNFYHKRRIGDLMAHATNDIRAVENAAGDGILTLIDSLTMGAMVIIAMAGMINWKLTIIALIPMPFMAWATSRYGAMLHKRFHVAQAAFSDLNDKVQENVSGVRVIKAFGQEEAEKKTFRDLSADVVKKNIAVAKIDALFDPTITFIVGLSYFLAIAFGAIFVVQGTMTIGQLTSFTLYLGQLVWPMLAFGFLFNIVERGRASHDRIMSLLSEIPDIVDHEHAIDQVPSGQLTYNLSAFHYADDAPAALEGIHFSLAQGETVGVVGKTGSGKTTLFKLLLREFDCEEEGILIGEKPITAYKIHKLRQAIGYVPQDHFLFSATIAENIAFARPDATREEIEEAAKRACIHDDILGFENGYETVVGERGVTLSGGQKQRISIARALIMEPEIMVLDDSLSAVDADTEEAILTALRETRRNKTTLISAHRLSAVKHADLIIVLDEGKIAERGTHEDLMARNGWYASMYRRQQLESLVAEGGEPV</sequence>
<name>A0ABV9GFN8_9BACL</name>
<dbReference type="SUPFAM" id="SSF90123">
    <property type="entry name" value="ABC transporter transmembrane region"/>
    <property type="match status" value="1"/>
</dbReference>
<dbReference type="PANTHER" id="PTHR43394:SF1">
    <property type="entry name" value="ATP-BINDING CASSETTE SUB-FAMILY B MEMBER 10, MITOCHONDRIAL"/>
    <property type="match status" value="1"/>
</dbReference>
<keyword evidence="5 7" id="KW-1133">Transmembrane helix</keyword>
<protein>
    <submittedName>
        <fullName evidence="10">ABC transporter transmembrane domain-containing protein</fullName>
    </submittedName>
</protein>
<dbReference type="InterPro" id="IPR003439">
    <property type="entry name" value="ABC_transporter-like_ATP-bd"/>
</dbReference>
<feature type="transmembrane region" description="Helical" evidence="7">
    <location>
        <begin position="248"/>
        <end position="268"/>
    </location>
</feature>
<feature type="transmembrane region" description="Helical" evidence="7">
    <location>
        <begin position="162"/>
        <end position="180"/>
    </location>
</feature>
<evidence type="ECO:0000256" key="6">
    <source>
        <dbReference type="ARBA" id="ARBA00023136"/>
    </source>
</evidence>
<comment type="subcellular location">
    <subcellularLocation>
        <location evidence="1">Cell membrane</location>
        <topology evidence="1">Multi-pass membrane protein</topology>
    </subcellularLocation>
</comment>
<feature type="domain" description="ABC transporter" evidence="8">
    <location>
        <begin position="338"/>
        <end position="571"/>
    </location>
</feature>
<keyword evidence="3" id="KW-0547">Nucleotide-binding</keyword>
<dbReference type="Gene3D" id="1.20.1560.10">
    <property type="entry name" value="ABC transporter type 1, transmembrane domain"/>
    <property type="match status" value="1"/>
</dbReference>
<dbReference type="SMART" id="SM00382">
    <property type="entry name" value="AAA"/>
    <property type="match status" value="1"/>
</dbReference>
<dbReference type="Gene3D" id="3.40.50.300">
    <property type="entry name" value="P-loop containing nucleotide triphosphate hydrolases"/>
    <property type="match status" value="1"/>
</dbReference>
<dbReference type="RefSeq" id="WP_376844175.1">
    <property type="nucleotide sequence ID" value="NZ_JBHSFW010000001.1"/>
</dbReference>
<gene>
    <name evidence="10" type="ORF">ACFO4N_00060</name>
</gene>
<proteinExistence type="predicted"/>
<evidence type="ECO:0000256" key="2">
    <source>
        <dbReference type="ARBA" id="ARBA00022692"/>
    </source>
</evidence>
<dbReference type="PANTHER" id="PTHR43394">
    <property type="entry name" value="ATP-DEPENDENT PERMEASE MDL1, MITOCHONDRIAL"/>
    <property type="match status" value="1"/>
</dbReference>
<feature type="domain" description="ABC transmembrane type-1" evidence="9">
    <location>
        <begin position="21"/>
        <end position="303"/>
    </location>
</feature>
<dbReference type="Pfam" id="PF00005">
    <property type="entry name" value="ABC_tran"/>
    <property type="match status" value="1"/>
</dbReference>
<comment type="caution">
    <text evidence="10">The sequence shown here is derived from an EMBL/GenBank/DDBJ whole genome shotgun (WGS) entry which is preliminary data.</text>
</comment>
<dbReference type="InterPro" id="IPR027417">
    <property type="entry name" value="P-loop_NTPase"/>
</dbReference>
<dbReference type="Pfam" id="PF00664">
    <property type="entry name" value="ABC_membrane"/>
    <property type="match status" value="1"/>
</dbReference>
<evidence type="ECO:0000256" key="7">
    <source>
        <dbReference type="SAM" id="Phobius"/>
    </source>
</evidence>
<evidence type="ECO:0000313" key="10">
    <source>
        <dbReference type="EMBL" id="MFC4617114.1"/>
    </source>
</evidence>
<dbReference type="PROSITE" id="PS50893">
    <property type="entry name" value="ABC_TRANSPORTER_2"/>
    <property type="match status" value="1"/>
</dbReference>
<keyword evidence="4" id="KW-0067">ATP-binding</keyword>
<dbReference type="SUPFAM" id="SSF52540">
    <property type="entry name" value="P-loop containing nucleoside triphosphate hydrolases"/>
    <property type="match status" value="1"/>
</dbReference>
<feature type="transmembrane region" description="Helical" evidence="7">
    <location>
        <begin position="280"/>
        <end position="301"/>
    </location>
</feature>
<dbReference type="CDD" id="cd18541">
    <property type="entry name" value="ABC_6TM_TmrB_like"/>
    <property type="match status" value="1"/>
</dbReference>
<organism evidence="10 11">
    <name type="scientific">Camelliibacillus cellulosilyticus</name>
    <dbReference type="NCBI Taxonomy" id="2174486"/>
    <lineage>
        <taxon>Bacteria</taxon>
        <taxon>Bacillati</taxon>
        <taxon>Bacillota</taxon>
        <taxon>Bacilli</taxon>
        <taxon>Bacillales</taxon>
        <taxon>Sporolactobacillaceae</taxon>
        <taxon>Camelliibacillus</taxon>
    </lineage>
</organism>
<keyword evidence="11" id="KW-1185">Reference proteome</keyword>
<dbReference type="PROSITE" id="PS00211">
    <property type="entry name" value="ABC_TRANSPORTER_1"/>
    <property type="match status" value="1"/>
</dbReference>
<dbReference type="PROSITE" id="PS50929">
    <property type="entry name" value="ABC_TM1F"/>
    <property type="match status" value="1"/>
</dbReference>
<evidence type="ECO:0000313" key="11">
    <source>
        <dbReference type="Proteomes" id="UP001596022"/>
    </source>
</evidence>
<feature type="transmembrane region" description="Helical" evidence="7">
    <location>
        <begin position="59"/>
        <end position="77"/>
    </location>
</feature>
<dbReference type="InterPro" id="IPR003593">
    <property type="entry name" value="AAA+_ATPase"/>
</dbReference>
<keyword evidence="2 7" id="KW-0812">Transmembrane</keyword>
<evidence type="ECO:0000256" key="1">
    <source>
        <dbReference type="ARBA" id="ARBA00004651"/>
    </source>
</evidence>
<evidence type="ECO:0000256" key="5">
    <source>
        <dbReference type="ARBA" id="ARBA00022989"/>
    </source>
</evidence>
<dbReference type="InterPro" id="IPR017871">
    <property type="entry name" value="ABC_transporter-like_CS"/>
</dbReference>
<dbReference type="InterPro" id="IPR039421">
    <property type="entry name" value="Type_1_exporter"/>
</dbReference>
<dbReference type="InterPro" id="IPR011527">
    <property type="entry name" value="ABC1_TM_dom"/>
</dbReference>
<accession>A0ABV9GFN8</accession>
<reference evidence="11" key="1">
    <citation type="journal article" date="2019" name="Int. J. Syst. Evol. Microbiol.">
        <title>The Global Catalogue of Microorganisms (GCM) 10K type strain sequencing project: providing services to taxonomists for standard genome sequencing and annotation.</title>
        <authorList>
            <consortium name="The Broad Institute Genomics Platform"/>
            <consortium name="The Broad Institute Genome Sequencing Center for Infectious Disease"/>
            <person name="Wu L."/>
            <person name="Ma J."/>
        </authorList>
    </citation>
    <scope>NUCLEOTIDE SEQUENCE [LARGE SCALE GENOMIC DNA]</scope>
    <source>
        <strain evidence="11">CGMCC 1.16306</strain>
    </source>
</reference>
<evidence type="ECO:0000256" key="4">
    <source>
        <dbReference type="ARBA" id="ARBA00022840"/>
    </source>
</evidence>
<feature type="transmembrane region" description="Helical" evidence="7">
    <location>
        <begin position="21"/>
        <end position="39"/>
    </location>
</feature>
<feature type="transmembrane region" description="Helical" evidence="7">
    <location>
        <begin position="135"/>
        <end position="156"/>
    </location>
</feature>
<evidence type="ECO:0000259" key="9">
    <source>
        <dbReference type="PROSITE" id="PS50929"/>
    </source>
</evidence>
<dbReference type="Proteomes" id="UP001596022">
    <property type="component" value="Unassembled WGS sequence"/>
</dbReference>
<dbReference type="InterPro" id="IPR036640">
    <property type="entry name" value="ABC1_TM_sf"/>
</dbReference>